<name>A0A7W9B4V1_9SPHN</name>
<feature type="chain" id="PRO_5031247023" description="Lipoprotein" evidence="1">
    <location>
        <begin position="26"/>
        <end position="191"/>
    </location>
</feature>
<dbReference type="RefSeq" id="WP_184097075.1">
    <property type="nucleotide sequence ID" value="NZ_JACIJH010000003.1"/>
</dbReference>
<protein>
    <recommendedName>
        <fullName evidence="4">Lipoprotein</fullName>
    </recommendedName>
</protein>
<evidence type="ECO:0000256" key="1">
    <source>
        <dbReference type="SAM" id="SignalP"/>
    </source>
</evidence>
<keyword evidence="3" id="KW-1185">Reference proteome</keyword>
<evidence type="ECO:0008006" key="4">
    <source>
        <dbReference type="Google" id="ProtNLM"/>
    </source>
</evidence>
<comment type="caution">
    <text evidence="2">The sequence shown here is derived from an EMBL/GenBank/DDBJ whole genome shotgun (WGS) entry which is preliminary data.</text>
</comment>
<dbReference type="Proteomes" id="UP000537161">
    <property type="component" value="Unassembled WGS sequence"/>
</dbReference>
<reference evidence="2 3" key="1">
    <citation type="submission" date="2020-08" db="EMBL/GenBank/DDBJ databases">
        <title>Genomic Encyclopedia of Type Strains, Phase IV (KMG-IV): sequencing the most valuable type-strain genomes for metagenomic binning, comparative biology and taxonomic classification.</title>
        <authorList>
            <person name="Goeker M."/>
        </authorList>
    </citation>
    <scope>NUCLEOTIDE SEQUENCE [LARGE SCALE GENOMIC DNA]</scope>
    <source>
        <strain evidence="2 3">DSM 27163</strain>
    </source>
</reference>
<dbReference type="AlphaFoldDB" id="A0A7W9B4V1"/>
<organism evidence="2 3">
    <name type="scientific">Sphingopyxis panaciterrulae</name>
    <dbReference type="NCBI Taxonomy" id="462372"/>
    <lineage>
        <taxon>Bacteria</taxon>
        <taxon>Pseudomonadati</taxon>
        <taxon>Pseudomonadota</taxon>
        <taxon>Alphaproteobacteria</taxon>
        <taxon>Sphingomonadales</taxon>
        <taxon>Sphingomonadaceae</taxon>
        <taxon>Sphingopyxis</taxon>
    </lineage>
</organism>
<sequence>MKGHRNGALAAAGSVLLLAGCAAHSAPASMVDASRASRLAGELAAAEAAFDAGDDKALAAAVMRIDRRSARPLDTGREDLLPFWRDRVRDAVPPLRGRALGPGYVRGTLAPGAATSMMQLFLSGQPATIAANSNPSKGLRLKIYEADGKLVCDRRPAQSGDCRFTPVFTQRYRIELSNGGAGSARYYLVID</sequence>
<dbReference type="EMBL" id="JACIJH010000003">
    <property type="protein sequence ID" value="MBB5706285.1"/>
    <property type="molecule type" value="Genomic_DNA"/>
</dbReference>
<accession>A0A7W9B4V1</accession>
<proteinExistence type="predicted"/>
<gene>
    <name evidence="2" type="ORF">FHR21_001629</name>
</gene>
<feature type="signal peptide" evidence="1">
    <location>
        <begin position="1"/>
        <end position="25"/>
    </location>
</feature>
<evidence type="ECO:0000313" key="3">
    <source>
        <dbReference type="Proteomes" id="UP000537161"/>
    </source>
</evidence>
<evidence type="ECO:0000313" key="2">
    <source>
        <dbReference type="EMBL" id="MBB5706285.1"/>
    </source>
</evidence>
<keyword evidence="1" id="KW-0732">Signal</keyword>
<dbReference type="PROSITE" id="PS51257">
    <property type="entry name" value="PROKAR_LIPOPROTEIN"/>
    <property type="match status" value="1"/>
</dbReference>